<feature type="region of interest" description="Disordered" evidence="1">
    <location>
        <begin position="485"/>
        <end position="521"/>
    </location>
</feature>
<feature type="compositionally biased region" description="Pro residues" evidence="1">
    <location>
        <begin position="488"/>
        <end position="500"/>
    </location>
</feature>
<protein>
    <recommendedName>
        <fullName evidence="4">PE-PGRS family protein</fullName>
    </recommendedName>
</protein>
<evidence type="ECO:0000313" key="2">
    <source>
        <dbReference type="EMBL" id="GAA2341156.1"/>
    </source>
</evidence>
<evidence type="ECO:0000256" key="1">
    <source>
        <dbReference type="SAM" id="MobiDB-lite"/>
    </source>
</evidence>
<dbReference type="RefSeq" id="WP_344612439.1">
    <property type="nucleotide sequence ID" value="NZ_BAAARV010000021.1"/>
</dbReference>
<organism evidence="2 3">
    <name type="scientific">Dactylosporangium salmoneum</name>
    <dbReference type="NCBI Taxonomy" id="53361"/>
    <lineage>
        <taxon>Bacteria</taxon>
        <taxon>Bacillati</taxon>
        <taxon>Actinomycetota</taxon>
        <taxon>Actinomycetes</taxon>
        <taxon>Micromonosporales</taxon>
        <taxon>Micromonosporaceae</taxon>
        <taxon>Dactylosporangium</taxon>
    </lineage>
</organism>
<proteinExistence type="predicted"/>
<evidence type="ECO:0008006" key="4">
    <source>
        <dbReference type="Google" id="ProtNLM"/>
    </source>
</evidence>
<name>A0ABP5SXS1_9ACTN</name>
<dbReference type="Proteomes" id="UP001501444">
    <property type="component" value="Unassembled WGS sequence"/>
</dbReference>
<keyword evidence="3" id="KW-1185">Reference proteome</keyword>
<dbReference type="EMBL" id="BAAARV010000021">
    <property type="protein sequence ID" value="GAA2341156.1"/>
    <property type="molecule type" value="Genomic_DNA"/>
</dbReference>
<sequence>MPTGFEFGRIEAAIGALADDERMRLAAAVAPLRARLLAQRPAGARALRRDQAAAARATAADEALQEHVRRVVDAAPPLSEEQRAALAALLRPASGPTDGQRAARVRPRPEDAILGRIEELLESGPVGPAVRERLLALLPDVEQDGHGRADGTIVPSPEAMVERLQREGLLRVADPPVSVRAAWRRTIFAAMQRRLVPDGYRLRHRGRDHGDLLIELHATDPAAAPTPDRPVVPVPEDLDLAHPLVRALDAKPAVLAVSPESRPRALRLVQALAAAARQRGHTVDLAGGPKPGLRFSAGGFHVPVTVSEEDDTIDYLPDGDELAERKVYAWQRIVPERRQVPSGRLVIEVPDERPFLGRRHRWADRQRWRLEDRLGHVLAELEHRAVAQAQAQETARQAALDRRRDWEEAMSAARTAYTDAYYERAAREQVDAWQQAQAARAYAGALTSAINDLPAATASAEAAPPPDEGWSAWIDRILRYADRIDPLRPVPPLPDPPAQPTPERLKPFLDGRSPYGPDSTR</sequence>
<reference evidence="3" key="1">
    <citation type="journal article" date="2019" name="Int. J. Syst. Evol. Microbiol.">
        <title>The Global Catalogue of Microorganisms (GCM) 10K type strain sequencing project: providing services to taxonomists for standard genome sequencing and annotation.</title>
        <authorList>
            <consortium name="The Broad Institute Genomics Platform"/>
            <consortium name="The Broad Institute Genome Sequencing Center for Infectious Disease"/>
            <person name="Wu L."/>
            <person name="Ma J."/>
        </authorList>
    </citation>
    <scope>NUCLEOTIDE SEQUENCE [LARGE SCALE GENOMIC DNA]</scope>
    <source>
        <strain evidence="3">JCM 3272</strain>
    </source>
</reference>
<gene>
    <name evidence="2" type="ORF">GCM10010170_024410</name>
</gene>
<comment type="caution">
    <text evidence="2">The sequence shown here is derived from an EMBL/GenBank/DDBJ whole genome shotgun (WGS) entry which is preliminary data.</text>
</comment>
<accession>A0ABP5SXS1</accession>
<evidence type="ECO:0000313" key="3">
    <source>
        <dbReference type="Proteomes" id="UP001501444"/>
    </source>
</evidence>